<keyword evidence="2" id="KW-1185">Reference proteome</keyword>
<dbReference type="Proteomes" id="UP000652761">
    <property type="component" value="Unassembled WGS sequence"/>
</dbReference>
<dbReference type="AlphaFoldDB" id="A0A843UTM3"/>
<protein>
    <submittedName>
        <fullName evidence="1">Uncharacterized protein</fullName>
    </submittedName>
</protein>
<comment type="caution">
    <text evidence="1">The sequence shown here is derived from an EMBL/GenBank/DDBJ whole genome shotgun (WGS) entry which is preliminary data.</text>
</comment>
<reference evidence="1" key="1">
    <citation type="submission" date="2017-07" db="EMBL/GenBank/DDBJ databases">
        <title>Taro Niue Genome Assembly and Annotation.</title>
        <authorList>
            <person name="Atibalentja N."/>
            <person name="Keating K."/>
            <person name="Fields C.J."/>
        </authorList>
    </citation>
    <scope>NUCLEOTIDE SEQUENCE</scope>
    <source>
        <strain evidence="1">Niue_2</strain>
        <tissue evidence="1">Leaf</tissue>
    </source>
</reference>
<name>A0A843UTM3_COLES</name>
<accession>A0A843UTM3</accession>
<sequence length="98" mass="10651">MLGGMLRSRCACQSLTLGRPENEGVAEAELAKSCLGLGVDLPVCVAELSSRGTVPCGGMALEHQEQRMLKALKILINFVITKNGEIVEPLLYFTLIFW</sequence>
<gene>
    <name evidence="1" type="ORF">Taro_017567</name>
</gene>
<evidence type="ECO:0000313" key="1">
    <source>
        <dbReference type="EMBL" id="MQL85050.1"/>
    </source>
</evidence>
<evidence type="ECO:0000313" key="2">
    <source>
        <dbReference type="Proteomes" id="UP000652761"/>
    </source>
</evidence>
<proteinExistence type="predicted"/>
<organism evidence="1 2">
    <name type="scientific">Colocasia esculenta</name>
    <name type="common">Wild taro</name>
    <name type="synonym">Arum esculentum</name>
    <dbReference type="NCBI Taxonomy" id="4460"/>
    <lineage>
        <taxon>Eukaryota</taxon>
        <taxon>Viridiplantae</taxon>
        <taxon>Streptophyta</taxon>
        <taxon>Embryophyta</taxon>
        <taxon>Tracheophyta</taxon>
        <taxon>Spermatophyta</taxon>
        <taxon>Magnoliopsida</taxon>
        <taxon>Liliopsida</taxon>
        <taxon>Araceae</taxon>
        <taxon>Aroideae</taxon>
        <taxon>Colocasieae</taxon>
        <taxon>Colocasia</taxon>
    </lineage>
</organism>
<dbReference type="EMBL" id="NMUH01000804">
    <property type="protein sequence ID" value="MQL85050.1"/>
    <property type="molecule type" value="Genomic_DNA"/>
</dbReference>